<organism evidence="14 15">
    <name type="scientific">Bifidobacterium xylocopae</name>
    <dbReference type="NCBI Taxonomy" id="2493119"/>
    <lineage>
        <taxon>Bacteria</taxon>
        <taxon>Bacillati</taxon>
        <taxon>Actinomycetota</taxon>
        <taxon>Actinomycetes</taxon>
        <taxon>Bifidobacteriales</taxon>
        <taxon>Bifidobacteriaceae</taxon>
        <taxon>Bifidobacterium</taxon>
    </lineage>
</organism>
<accession>A0A366KD05</accession>
<keyword evidence="10" id="KW-0464">Manganese</keyword>
<dbReference type="InterPro" id="IPR050536">
    <property type="entry name" value="DtxR_MntR_Metal-Reg"/>
</dbReference>
<evidence type="ECO:0000259" key="13">
    <source>
        <dbReference type="PROSITE" id="PS50944"/>
    </source>
</evidence>
<feature type="region of interest" description="Disordered" evidence="12">
    <location>
        <begin position="124"/>
        <end position="149"/>
    </location>
</feature>
<keyword evidence="6" id="KW-0805">Transcription regulation</keyword>
<dbReference type="AlphaFoldDB" id="A0A366KD05"/>
<evidence type="ECO:0000256" key="11">
    <source>
        <dbReference type="ARBA" id="ARBA00032593"/>
    </source>
</evidence>
<evidence type="ECO:0000313" key="14">
    <source>
        <dbReference type="EMBL" id="RBP99102.1"/>
    </source>
</evidence>
<dbReference type="GO" id="GO:0003700">
    <property type="term" value="F:DNA-binding transcription factor activity"/>
    <property type="evidence" value="ECO:0007669"/>
    <property type="project" value="InterPro"/>
</dbReference>
<dbReference type="SUPFAM" id="SSF46785">
    <property type="entry name" value="Winged helix' DNA-binding domain"/>
    <property type="match status" value="1"/>
</dbReference>
<dbReference type="PROSITE" id="PS50944">
    <property type="entry name" value="HTH_DTXR"/>
    <property type="match status" value="1"/>
</dbReference>
<dbReference type="Gene3D" id="2.30.30.90">
    <property type="match status" value="1"/>
</dbReference>
<dbReference type="PANTHER" id="PTHR33238:SF11">
    <property type="entry name" value="TRANSCRIPTIONAL REGULATOR MNTR"/>
    <property type="match status" value="1"/>
</dbReference>
<evidence type="ECO:0000313" key="15">
    <source>
        <dbReference type="Proteomes" id="UP000252345"/>
    </source>
</evidence>
<dbReference type="FunFam" id="1.10.60.10:FF:000004">
    <property type="entry name" value="DtxR family transcriptional regulator"/>
    <property type="match status" value="1"/>
</dbReference>
<gene>
    <name evidence="14" type="ORF">CRD59_05490</name>
</gene>
<dbReference type="InterPro" id="IPR036388">
    <property type="entry name" value="WH-like_DNA-bd_sf"/>
</dbReference>
<reference evidence="14 15" key="1">
    <citation type="submission" date="2017-10" db="EMBL/GenBank/DDBJ databases">
        <title>Bifidobacterium xylocopum sp. nov. and Bifidobacterium aemilianum sp. nov., from the carpenter bee (Xylocopa violacea) digestive tract.</title>
        <authorList>
            <person name="Alberoni D."/>
            <person name="Baffoni L."/>
            <person name="Di Gioia D."/>
            <person name="Gaggia F."/>
            <person name="Biavati B."/>
        </authorList>
    </citation>
    <scope>NUCLEOTIDE SEQUENCE [LARGE SCALE GENOMIC DNA]</scope>
    <source>
        <strain evidence="14 15">XV2</strain>
    </source>
</reference>
<dbReference type="GO" id="GO:0046914">
    <property type="term" value="F:transition metal ion binding"/>
    <property type="evidence" value="ECO:0007669"/>
    <property type="project" value="InterPro"/>
</dbReference>
<dbReference type="Proteomes" id="UP000252345">
    <property type="component" value="Unassembled WGS sequence"/>
</dbReference>
<dbReference type="Pfam" id="PF01325">
    <property type="entry name" value="Fe_dep_repress"/>
    <property type="match status" value="1"/>
</dbReference>
<dbReference type="EMBL" id="PDCH01000010">
    <property type="protein sequence ID" value="RBP99102.1"/>
    <property type="molecule type" value="Genomic_DNA"/>
</dbReference>
<keyword evidence="4" id="KW-0963">Cytoplasm</keyword>
<name>A0A366KD05_9BIFI</name>
<dbReference type="GO" id="GO:0045892">
    <property type="term" value="P:negative regulation of DNA-templated transcription"/>
    <property type="evidence" value="ECO:0007669"/>
    <property type="project" value="TreeGrafter"/>
</dbReference>
<dbReference type="InterPro" id="IPR038157">
    <property type="entry name" value="FeoA_core_dom"/>
</dbReference>
<dbReference type="Gene3D" id="1.10.10.10">
    <property type="entry name" value="Winged helix-like DNA-binding domain superfamily/Winged helix DNA-binding domain"/>
    <property type="match status" value="1"/>
</dbReference>
<evidence type="ECO:0000256" key="2">
    <source>
        <dbReference type="ARBA" id="ARBA00007871"/>
    </source>
</evidence>
<dbReference type="Pfam" id="PF02742">
    <property type="entry name" value="Fe_dep_repr_C"/>
    <property type="match status" value="1"/>
</dbReference>
<dbReference type="GO" id="GO:0046983">
    <property type="term" value="F:protein dimerization activity"/>
    <property type="evidence" value="ECO:0007669"/>
    <property type="project" value="InterPro"/>
</dbReference>
<keyword evidence="9" id="KW-0804">Transcription</keyword>
<dbReference type="GO" id="GO:0003677">
    <property type="term" value="F:DNA binding"/>
    <property type="evidence" value="ECO:0007669"/>
    <property type="project" value="UniProtKB-KW"/>
</dbReference>
<protein>
    <recommendedName>
        <fullName evidence="11">Manganese transport regulator</fullName>
    </recommendedName>
</protein>
<dbReference type="GO" id="GO:0005737">
    <property type="term" value="C:cytoplasm"/>
    <property type="evidence" value="ECO:0007669"/>
    <property type="project" value="UniProtKB-SubCell"/>
</dbReference>
<dbReference type="PANTHER" id="PTHR33238">
    <property type="entry name" value="IRON (METAL) DEPENDENT REPRESSOR, DTXR FAMILY"/>
    <property type="match status" value="1"/>
</dbReference>
<comment type="subcellular location">
    <subcellularLocation>
        <location evidence="1">Cytoplasm</location>
    </subcellularLocation>
</comment>
<evidence type="ECO:0000256" key="5">
    <source>
        <dbReference type="ARBA" id="ARBA00022491"/>
    </source>
</evidence>
<sequence>MALEDLSANSQDYLKMIWDLQEWEHSPVQPSALAKRAGVKLSTVSGAMNRLGAAGLVEHRPYGGVDLTVQGRQYAVRMVRRHRLLETFLVKTLNYGWDEVHEEAENLEHAVSDTLVDRIDALLGHPDRDPHGDSIPTPTGDLPDRTDSIPLSQAPQDALVRVDRVSDEDSEMLRYLQSEQIHVGSLLRVCPQAPYSDAVMVRLVDEAGEASVSPDLALGPAAAERVRVCRIVARA</sequence>
<dbReference type="SUPFAM" id="SSF47979">
    <property type="entry name" value="Iron-dependent repressor protein, dimerization domain"/>
    <property type="match status" value="1"/>
</dbReference>
<evidence type="ECO:0000256" key="3">
    <source>
        <dbReference type="ARBA" id="ARBA00011738"/>
    </source>
</evidence>
<dbReference type="InterPro" id="IPR022687">
    <property type="entry name" value="HTH_DTXR"/>
</dbReference>
<dbReference type="RefSeq" id="WP_113853687.1">
    <property type="nucleotide sequence ID" value="NZ_PDCH01000010.1"/>
</dbReference>
<evidence type="ECO:0000256" key="8">
    <source>
        <dbReference type="ARBA" id="ARBA00023159"/>
    </source>
</evidence>
<keyword evidence="8" id="KW-0010">Activator</keyword>
<keyword evidence="7" id="KW-0238">DNA-binding</keyword>
<dbReference type="InterPro" id="IPR022689">
    <property type="entry name" value="Iron_dep_repressor"/>
</dbReference>
<dbReference type="Gene3D" id="1.10.60.10">
    <property type="entry name" value="Iron dependent repressor, metal binding and dimerisation domain"/>
    <property type="match status" value="1"/>
</dbReference>
<feature type="domain" description="HTH dtxR-type" evidence="13">
    <location>
        <begin position="6"/>
        <end position="68"/>
    </location>
</feature>
<evidence type="ECO:0000256" key="4">
    <source>
        <dbReference type="ARBA" id="ARBA00022490"/>
    </source>
</evidence>
<dbReference type="OrthoDB" id="9791355at2"/>
<evidence type="ECO:0000256" key="9">
    <source>
        <dbReference type="ARBA" id="ARBA00023163"/>
    </source>
</evidence>
<evidence type="ECO:0000256" key="7">
    <source>
        <dbReference type="ARBA" id="ARBA00023125"/>
    </source>
</evidence>
<dbReference type="SMART" id="SM00529">
    <property type="entry name" value="HTH_DTXR"/>
    <property type="match status" value="1"/>
</dbReference>
<evidence type="ECO:0000256" key="10">
    <source>
        <dbReference type="ARBA" id="ARBA00023211"/>
    </source>
</evidence>
<dbReference type="InterPro" id="IPR001367">
    <property type="entry name" value="Fe_dep_repressor"/>
</dbReference>
<comment type="caution">
    <text evidence="14">The sequence shown here is derived from an EMBL/GenBank/DDBJ whole genome shotgun (WGS) entry which is preliminary data.</text>
</comment>
<dbReference type="SMART" id="SM00899">
    <property type="entry name" value="FeoA"/>
    <property type="match status" value="1"/>
</dbReference>
<dbReference type="Pfam" id="PF04023">
    <property type="entry name" value="FeoA"/>
    <property type="match status" value="1"/>
</dbReference>
<evidence type="ECO:0000256" key="1">
    <source>
        <dbReference type="ARBA" id="ARBA00004496"/>
    </source>
</evidence>
<dbReference type="InterPro" id="IPR036390">
    <property type="entry name" value="WH_DNA-bd_sf"/>
</dbReference>
<dbReference type="InterPro" id="IPR036421">
    <property type="entry name" value="Fe_dep_repressor_sf"/>
</dbReference>
<comment type="subunit">
    <text evidence="3">Homodimer.</text>
</comment>
<evidence type="ECO:0000256" key="12">
    <source>
        <dbReference type="SAM" id="MobiDB-lite"/>
    </source>
</evidence>
<keyword evidence="15" id="KW-1185">Reference proteome</keyword>
<comment type="similarity">
    <text evidence="2">Belongs to the DtxR/MntR family.</text>
</comment>
<evidence type="ECO:0000256" key="6">
    <source>
        <dbReference type="ARBA" id="ARBA00023015"/>
    </source>
</evidence>
<proteinExistence type="inferred from homology"/>
<keyword evidence="5" id="KW-0678">Repressor</keyword>
<dbReference type="InterPro" id="IPR007167">
    <property type="entry name" value="Fe-transptr_FeoA-like"/>
</dbReference>